<reference evidence="3" key="1">
    <citation type="submission" date="2016-11" db="UniProtKB">
        <authorList>
            <consortium name="WormBaseParasite"/>
        </authorList>
    </citation>
    <scope>IDENTIFICATION</scope>
</reference>
<feature type="transmembrane region" description="Helical" evidence="1">
    <location>
        <begin position="108"/>
        <end position="134"/>
    </location>
</feature>
<dbReference type="InterPro" id="IPR003839">
    <property type="entry name" value="7TM_GPCR_serpentine_rcpt_Sru"/>
</dbReference>
<feature type="transmembrane region" description="Helical" evidence="1">
    <location>
        <begin position="30"/>
        <end position="49"/>
    </location>
</feature>
<dbReference type="PANTHER" id="PTHR46045:SF15">
    <property type="entry name" value="SERPENTINE RECEPTOR, CLASS U"/>
    <property type="match status" value="1"/>
</dbReference>
<dbReference type="Proteomes" id="UP000095282">
    <property type="component" value="Unplaced"/>
</dbReference>
<keyword evidence="1" id="KW-0812">Transmembrane</keyword>
<dbReference type="AlphaFoldDB" id="A0A1I7U9G0"/>
<feature type="transmembrane region" description="Helical" evidence="1">
    <location>
        <begin position="250"/>
        <end position="272"/>
    </location>
</feature>
<keyword evidence="2" id="KW-1185">Reference proteome</keyword>
<protein>
    <submittedName>
        <fullName evidence="3">Serpentine Receptor, class U</fullName>
    </submittedName>
</protein>
<dbReference type="WBParaSite" id="Csp11.Scaffold629.g16215.t1">
    <property type="protein sequence ID" value="Csp11.Scaffold629.g16215.t1"/>
    <property type="gene ID" value="Csp11.Scaffold629.g16215"/>
</dbReference>
<evidence type="ECO:0000313" key="3">
    <source>
        <dbReference type="WBParaSite" id="Csp11.Scaffold629.g16215.t1"/>
    </source>
</evidence>
<accession>A0A1I7U9G0</accession>
<dbReference type="PANTHER" id="PTHR46045">
    <property type="entry name" value="SERPENTINE RECEPTOR, CLASS U-RELATED"/>
    <property type="match status" value="1"/>
</dbReference>
<evidence type="ECO:0000313" key="2">
    <source>
        <dbReference type="Proteomes" id="UP000095282"/>
    </source>
</evidence>
<dbReference type="eggNOG" id="ENOG502TH5D">
    <property type="taxonomic scope" value="Eukaryota"/>
</dbReference>
<organism evidence="2 3">
    <name type="scientific">Caenorhabditis tropicalis</name>
    <dbReference type="NCBI Taxonomy" id="1561998"/>
    <lineage>
        <taxon>Eukaryota</taxon>
        <taxon>Metazoa</taxon>
        <taxon>Ecdysozoa</taxon>
        <taxon>Nematoda</taxon>
        <taxon>Chromadorea</taxon>
        <taxon>Rhabditida</taxon>
        <taxon>Rhabditina</taxon>
        <taxon>Rhabditomorpha</taxon>
        <taxon>Rhabditoidea</taxon>
        <taxon>Rhabditidae</taxon>
        <taxon>Peloderinae</taxon>
        <taxon>Caenorhabditis</taxon>
    </lineage>
</organism>
<proteinExistence type="predicted"/>
<name>A0A1I7U9G0_9PELO</name>
<sequence>MITVPANGSIHGIPEYIEYIPVINYSVLQAFIPFVYIIPTVILMIVIYVKHRRAEKLMNKVYIDPNIFTLIICYFTFNLIFFVGDYLRLNLPSSGLITSACARTEPNWWYTLIIIFAYTGDYGTISCPFLTSIIRLTMIMSPHNHSKYCKMIMRRFVYPFLVLIPVCLTLRNIPATGYCRQLDSPFHFGAIVFSEGEFFLRINVFIHLFFSYLTFGSHVIMSGIMFFKIRTTSYNNSSNRTKVLSRKAELSLTLSMASCIVPFITNSIVSVINSSEIIQ</sequence>
<keyword evidence="1" id="KW-0472">Membrane</keyword>
<evidence type="ECO:0000256" key="1">
    <source>
        <dbReference type="SAM" id="Phobius"/>
    </source>
</evidence>
<dbReference type="Pfam" id="PF10322">
    <property type="entry name" value="7TM_GPCR_Sru"/>
    <property type="match status" value="1"/>
</dbReference>
<feature type="transmembrane region" description="Helical" evidence="1">
    <location>
        <begin position="204"/>
        <end position="229"/>
    </location>
</feature>
<feature type="transmembrane region" description="Helical" evidence="1">
    <location>
        <begin position="61"/>
        <end position="83"/>
    </location>
</feature>
<keyword evidence="1" id="KW-1133">Transmembrane helix</keyword>
<feature type="transmembrane region" description="Helical" evidence="1">
    <location>
        <begin position="155"/>
        <end position="173"/>
    </location>
</feature>